<dbReference type="GO" id="GO:0009055">
    <property type="term" value="F:electron transfer activity"/>
    <property type="evidence" value="ECO:0007669"/>
    <property type="project" value="InterPro"/>
</dbReference>
<evidence type="ECO:0000256" key="2">
    <source>
        <dbReference type="ARBA" id="ARBA00022475"/>
    </source>
</evidence>
<dbReference type="GO" id="GO:0020037">
    <property type="term" value="F:heme binding"/>
    <property type="evidence" value="ECO:0007669"/>
    <property type="project" value="TreeGrafter"/>
</dbReference>
<feature type="domain" description="Cytochrome b561 bacterial/Ni-hydrogenase" evidence="7">
    <location>
        <begin position="23"/>
        <end position="184"/>
    </location>
</feature>
<sequence>MTETDKAGGATPPADAGTRQVRVWDPFVRIFHWSLVGLFALAFATGDEIERVHVAAGYGIAGLVGLRIVWGIIGSRHARFIDFVRSPAAVLAYGRAALAGRAIRFRGHNPAGGAMVVALLFMLAGTSVTGIMMTTDAYWGAEWVEVLHEGLVYASLGLIGLHVVGVIFSSVAHRENLVKAMITGRKRAL</sequence>
<dbReference type="EMBL" id="CP157484">
    <property type="protein sequence ID" value="XBO39290.1"/>
    <property type="molecule type" value="Genomic_DNA"/>
</dbReference>
<dbReference type="GO" id="GO:0022904">
    <property type="term" value="P:respiratory electron transport chain"/>
    <property type="evidence" value="ECO:0007669"/>
    <property type="project" value="InterPro"/>
</dbReference>
<dbReference type="InterPro" id="IPR051542">
    <property type="entry name" value="Hydrogenase_cytochrome"/>
</dbReference>
<dbReference type="PANTHER" id="PTHR30485:SF2">
    <property type="entry name" value="BLL0597 PROTEIN"/>
    <property type="match status" value="1"/>
</dbReference>
<accession>A0AAU7JGL7</accession>
<dbReference type="InterPro" id="IPR011577">
    <property type="entry name" value="Cyt_b561_bac/Ni-Hgenase"/>
</dbReference>
<feature type="transmembrane region" description="Helical" evidence="6">
    <location>
        <begin position="151"/>
        <end position="172"/>
    </location>
</feature>
<evidence type="ECO:0000256" key="4">
    <source>
        <dbReference type="ARBA" id="ARBA00022989"/>
    </source>
</evidence>
<feature type="transmembrane region" description="Helical" evidence="6">
    <location>
        <begin position="27"/>
        <end position="46"/>
    </location>
</feature>
<keyword evidence="2" id="KW-1003">Cell membrane</keyword>
<evidence type="ECO:0000313" key="8">
    <source>
        <dbReference type="EMBL" id="XBO39290.1"/>
    </source>
</evidence>
<comment type="subcellular location">
    <subcellularLocation>
        <location evidence="1">Cell membrane</location>
        <topology evidence="1">Multi-pass membrane protein</topology>
    </subcellularLocation>
</comment>
<dbReference type="SUPFAM" id="SSF81342">
    <property type="entry name" value="Transmembrane di-heme cytochromes"/>
    <property type="match status" value="1"/>
</dbReference>
<dbReference type="PANTHER" id="PTHR30485">
    <property type="entry name" value="NI/FE-HYDROGENASE 1 B-TYPE CYTOCHROME SUBUNIT"/>
    <property type="match status" value="1"/>
</dbReference>
<evidence type="ECO:0000256" key="3">
    <source>
        <dbReference type="ARBA" id="ARBA00022692"/>
    </source>
</evidence>
<keyword evidence="4 6" id="KW-1133">Transmembrane helix</keyword>
<evidence type="ECO:0000259" key="7">
    <source>
        <dbReference type="Pfam" id="PF01292"/>
    </source>
</evidence>
<dbReference type="GO" id="GO:0005886">
    <property type="term" value="C:plasma membrane"/>
    <property type="evidence" value="ECO:0007669"/>
    <property type="project" value="UniProtKB-SubCell"/>
</dbReference>
<dbReference type="InterPro" id="IPR016174">
    <property type="entry name" value="Di-haem_cyt_TM"/>
</dbReference>
<dbReference type="Gene3D" id="1.20.950.20">
    <property type="entry name" value="Transmembrane di-heme cytochromes, Chain C"/>
    <property type="match status" value="1"/>
</dbReference>
<evidence type="ECO:0000256" key="1">
    <source>
        <dbReference type="ARBA" id="ARBA00004651"/>
    </source>
</evidence>
<keyword evidence="3 6" id="KW-0812">Transmembrane</keyword>
<protein>
    <submittedName>
        <fullName evidence="8">Cytochrome b/b6 domain-containing protein</fullName>
    </submittedName>
</protein>
<feature type="transmembrane region" description="Helical" evidence="6">
    <location>
        <begin position="111"/>
        <end position="131"/>
    </location>
</feature>
<name>A0AAU7JGL7_9HYPH</name>
<dbReference type="AlphaFoldDB" id="A0AAU7JGL7"/>
<reference evidence="8" key="1">
    <citation type="submission" date="2024-05" db="EMBL/GenBank/DDBJ databases">
        <authorList>
            <person name="Kim S."/>
            <person name="Heo J."/>
            <person name="Choi H."/>
            <person name="Choi Y."/>
            <person name="Kwon S.-W."/>
            <person name="Kim Y."/>
        </authorList>
    </citation>
    <scope>NUCLEOTIDE SEQUENCE</scope>
    <source>
        <strain evidence="8">KACC 23698</strain>
    </source>
</reference>
<evidence type="ECO:0000256" key="6">
    <source>
        <dbReference type="SAM" id="Phobius"/>
    </source>
</evidence>
<feature type="transmembrane region" description="Helical" evidence="6">
    <location>
        <begin position="52"/>
        <end position="73"/>
    </location>
</feature>
<proteinExistence type="predicted"/>
<keyword evidence="5 6" id="KW-0472">Membrane</keyword>
<organism evidence="8">
    <name type="scientific">Alsobacter sp. KACC 23698</name>
    <dbReference type="NCBI Taxonomy" id="3149229"/>
    <lineage>
        <taxon>Bacteria</taxon>
        <taxon>Pseudomonadati</taxon>
        <taxon>Pseudomonadota</taxon>
        <taxon>Alphaproteobacteria</taxon>
        <taxon>Hyphomicrobiales</taxon>
        <taxon>Alsobacteraceae</taxon>
        <taxon>Alsobacter</taxon>
    </lineage>
</organism>
<evidence type="ECO:0000256" key="5">
    <source>
        <dbReference type="ARBA" id="ARBA00023136"/>
    </source>
</evidence>
<gene>
    <name evidence="8" type="ORF">ABEG18_00430</name>
</gene>
<dbReference type="Pfam" id="PF01292">
    <property type="entry name" value="Ni_hydr_CYTB"/>
    <property type="match status" value="1"/>
</dbReference>